<gene>
    <name evidence="12" type="ORF">FJ693_01920</name>
</gene>
<protein>
    <submittedName>
        <fullName evidence="12">Na+/H+ antiporter</fullName>
    </submittedName>
</protein>
<dbReference type="Gene3D" id="1.20.1530.20">
    <property type="match status" value="1"/>
</dbReference>
<accession>A0A552WXG5</accession>
<dbReference type="InterPro" id="IPR038770">
    <property type="entry name" value="Na+/solute_symporter_sf"/>
</dbReference>
<dbReference type="InterPro" id="IPR004705">
    <property type="entry name" value="Cation/H_exchanger_CPA1_bac"/>
</dbReference>
<dbReference type="EMBL" id="VJXR01000003">
    <property type="protein sequence ID" value="TRW47279.1"/>
    <property type="molecule type" value="Genomic_DNA"/>
</dbReference>
<dbReference type="InterPro" id="IPR006153">
    <property type="entry name" value="Cation/H_exchanger_TM"/>
</dbReference>
<dbReference type="GO" id="GO:0015386">
    <property type="term" value="F:potassium:proton antiporter activity"/>
    <property type="evidence" value="ECO:0007669"/>
    <property type="project" value="TreeGrafter"/>
</dbReference>
<keyword evidence="3 10" id="KW-1003">Cell membrane</keyword>
<feature type="transmembrane region" description="Helical" evidence="10">
    <location>
        <begin position="343"/>
        <end position="365"/>
    </location>
</feature>
<keyword evidence="10" id="KW-0050">Antiport</keyword>
<dbReference type="NCBIfam" id="TIGR00831">
    <property type="entry name" value="a_cpa1"/>
    <property type="match status" value="1"/>
</dbReference>
<evidence type="ECO:0000256" key="10">
    <source>
        <dbReference type="RuleBase" id="RU366002"/>
    </source>
</evidence>
<keyword evidence="4 10" id="KW-0812">Transmembrane</keyword>
<keyword evidence="7 10" id="KW-0406">Ion transport</keyword>
<evidence type="ECO:0000256" key="3">
    <source>
        <dbReference type="ARBA" id="ARBA00022475"/>
    </source>
</evidence>
<evidence type="ECO:0000256" key="4">
    <source>
        <dbReference type="ARBA" id="ARBA00022692"/>
    </source>
</evidence>
<organism evidence="12 13">
    <name type="scientific">Georgenia yuyongxinii</name>
    <dbReference type="NCBI Taxonomy" id="2589797"/>
    <lineage>
        <taxon>Bacteria</taxon>
        <taxon>Bacillati</taxon>
        <taxon>Actinomycetota</taxon>
        <taxon>Actinomycetes</taxon>
        <taxon>Micrococcales</taxon>
        <taxon>Bogoriellaceae</taxon>
        <taxon>Georgenia</taxon>
    </lineage>
</organism>
<feature type="transmembrane region" description="Helical" evidence="10">
    <location>
        <begin position="48"/>
        <end position="66"/>
    </location>
</feature>
<dbReference type="GO" id="GO:0098719">
    <property type="term" value="P:sodium ion import across plasma membrane"/>
    <property type="evidence" value="ECO:0007669"/>
    <property type="project" value="TreeGrafter"/>
</dbReference>
<evidence type="ECO:0000256" key="8">
    <source>
        <dbReference type="ARBA" id="ARBA00023136"/>
    </source>
</evidence>
<feature type="transmembrane region" description="Helical" evidence="10">
    <location>
        <begin position="262"/>
        <end position="282"/>
    </location>
</feature>
<evidence type="ECO:0000256" key="5">
    <source>
        <dbReference type="ARBA" id="ARBA00022989"/>
    </source>
</evidence>
<feature type="transmembrane region" description="Helical" evidence="10">
    <location>
        <begin position="147"/>
        <end position="165"/>
    </location>
</feature>
<comment type="function">
    <text evidence="10">Na(+)/H(+) antiporter that extrudes sodium in exchange for external protons.</text>
</comment>
<keyword evidence="6 10" id="KW-0915">Sodium</keyword>
<evidence type="ECO:0000259" key="11">
    <source>
        <dbReference type="Pfam" id="PF00999"/>
    </source>
</evidence>
<proteinExistence type="inferred from homology"/>
<dbReference type="GO" id="GO:0051453">
    <property type="term" value="P:regulation of intracellular pH"/>
    <property type="evidence" value="ECO:0007669"/>
    <property type="project" value="TreeGrafter"/>
</dbReference>
<keyword evidence="8 10" id="KW-0472">Membrane</keyword>
<comment type="subcellular location">
    <subcellularLocation>
        <location evidence="1 10">Cell membrane</location>
        <topology evidence="1 10">Multi-pass membrane protein</topology>
    </subcellularLocation>
</comment>
<sequence length="529" mass="55596">MIGLELVVILGAVILACGVLARRTGIAGPILLLLAGIGLGFAPELRDVHLPAELMLLVFLPMLLYWEALTTSLREIRATFRGIVLTSTLLVVATAAGVAAAAHALGVSWGPAWVLGAALAPTDATAVGALARSLPRRTVTVLRAESLVNDGTALVLYGVAVGVTVGEENLAAGHVAGVVAISYVGGILIGAVVAWLATLARRRIHDTVLSNVLVLLIPFTAYLLAELVEASGVLAVVVAGLVMSQVGPRIGTAAARQLTTGFWTLATYLLNAALFVLVGIEAHSSVRSLAGDELLTGILGVVVAFAVIGVVRFGFLVVSAYTIRLVDRRPSQRLRRVTNRARVVSTVAGFRGAVSLAVALSVPATLGSGAPFPDRDLIVFITAGVVATTLVVQGLLLGPTVRWAHLPDDDIHRERHLAETTATEEALDALPGLAASLGADSAVVDRLRGEFEEHLEILRARDGEAAAPAQAVQLHDGYTELRLALLARKRATVIRLRDQRHIDDTVLRQVQAHLDAEELRLDRTAGLSE</sequence>
<dbReference type="PANTHER" id="PTHR10110">
    <property type="entry name" value="SODIUM/HYDROGEN EXCHANGER"/>
    <property type="match status" value="1"/>
</dbReference>
<evidence type="ECO:0000256" key="7">
    <source>
        <dbReference type="ARBA" id="ARBA00023065"/>
    </source>
</evidence>
<dbReference type="Proteomes" id="UP000318693">
    <property type="component" value="Unassembled WGS sequence"/>
</dbReference>
<feature type="transmembrane region" description="Helical" evidence="10">
    <location>
        <begin position="231"/>
        <end position="250"/>
    </location>
</feature>
<name>A0A552WXG5_9MICO</name>
<feature type="transmembrane region" description="Helical" evidence="10">
    <location>
        <begin position="294"/>
        <end position="323"/>
    </location>
</feature>
<feature type="transmembrane region" description="Helical" evidence="10">
    <location>
        <begin position="112"/>
        <end position="135"/>
    </location>
</feature>
<reference evidence="12 13" key="1">
    <citation type="submission" date="2019-07" db="EMBL/GenBank/DDBJ databases">
        <title>Georgenia wutianyii sp. nov. and Georgenia *** sp. nov. isolated from plateau pika (Ochotona curzoniae) in the Qinghai-Tibet plateau of China.</title>
        <authorList>
            <person name="Tian Z."/>
        </authorList>
    </citation>
    <scope>NUCLEOTIDE SEQUENCE [LARGE SCALE GENOMIC DNA]</scope>
    <source>
        <strain evidence="12 13">Z446</strain>
    </source>
</reference>
<dbReference type="GO" id="GO:0015385">
    <property type="term" value="F:sodium:proton antiporter activity"/>
    <property type="evidence" value="ECO:0007669"/>
    <property type="project" value="InterPro"/>
</dbReference>
<comment type="caution">
    <text evidence="12">The sequence shown here is derived from an EMBL/GenBank/DDBJ whole genome shotgun (WGS) entry which is preliminary data.</text>
</comment>
<evidence type="ECO:0000313" key="12">
    <source>
        <dbReference type="EMBL" id="TRW47279.1"/>
    </source>
</evidence>
<evidence type="ECO:0000256" key="2">
    <source>
        <dbReference type="ARBA" id="ARBA00022448"/>
    </source>
</evidence>
<dbReference type="Pfam" id="PF00999">
    <property type="entry name" value="Na_H_Exchanger"/>
    <property type="match status" value="1"/>
</dbReference>
<evidence type="ECO:0000256" key="9">
    <source>
        <dbReference type="ARBA" id="ARBA00023201"/>
    </source>
</evidence>
<evidence type="ECO:0000313" key="13">
    <source>
        <dbReference type="Proteomes" id="UP000318693"/>
    </source>
</evidence>
<comment type="similarity">
    <text evidence="10">Belongs to the monovalent cation:proton antiporter 1 (CPA1) transporter (TC 2.A.36) family.</text>
</comment>
<feature type="transmembrane region" description="Helical" evidence="10">
    <location>
        <begin position="377"/>
        <end position="397"/>
    </location>
</feature>
<evidence type="ECO:0000256" key="6">
    <source>
        <dbReference type="ARBA" id="ARBA00023053"/>
    </source>
</evidence>
<feature type="domain" description="Cation/H+ exchanger transmembrane" evidence="11">
    <location>
        <begin position="13"/>
        <end position="403"/>
    </location>
</feature>
<keyword evidence="9 10" id="KW-0739">Sodium transport</keyword>
<keyword evidence="5 10" id="KW-1133">Transmembrane helix</keyword>
<dbReference type="GO" id="GO:0005886">
    <property type="term" value="C:plasma membrane"/>
    <property type="evidence" value="ECO:0007669"/>
    <property type="project" value="UniProtKB-SubCell"/>
</dbReference>
<feature type="transmembrane region" description="Helical" evidence="10">
    <location>
        <begin position="78"/>
        <end position="106"/>
    </location>
</feature>
<dbReference type="InterPro" id="IPR018422">
    <property type="entry name" value="Cation/H_exchanger_CPA1"/>
</dbReference>
<feature type="transmembrane region" description="Helical" evidence="10">
    <location>
        <begin position="171"/>
        <end position="196"/>
    </location>
</feature>
<dbReference type="AlphaFoldDB" id="A0A552WXG5"/>
<keyword evidence="13" id="KW-1185">Reference proteome</keyword>
<feature type="transmembrane region" description="Helical" evidence="10">
    <location>
        <begin position="208"/>
        <end position="225"/>
    </location>
</feature>
<evidence type="ECO:0000256" key="1">
    <source>
        <dbReference type="ARBA" id="ARBA00004651"/>
    </source>
</evidence>
<keyword evidence="2 10" id="KW-0813">Transport</keyword>
<dbReference type="PANTHER" id="PTHR10110:SF86">
    <property type="entry name" value="SODIUM_HYDROGEN EXCHANGER 7"/>
    <property type="match status" value="1"/>
</dbReference>
<dbReference type="RefSeq" id="WP_143416852.1">
    <property type="nucleotide sequence ID" value="NZ_VJXR01000003.1"/>
</dbReference>